<dbReference type="Proteomes" id="UP000256679">
    <property type="component" value="Unassembled WGS sequence"/>
</dbReference>
<dbReference type="AlphaFoldDB" id="A0A3D8P999"/>
<gene>
    <name evidence="1" type="ORF">DIE28_12590</name>
</gene>
<evidence type="ECO:0000313" key="1">
    <source>
        <dbReference type="EMBL" id="RDW12646.1"/>
    </source>
</evidence>
<reference evidence="1 2" key="1">
    <citation type="submission" date="2018-05" db="EMBL/GenBank/DDBJ databases">
        <title>Whole genome sequencing of Paracoccus thiocyanatus SST.</title>
        <authorList>
            <person name="Ghosh W."/>
            <person name="Rameez M.J."/>
            <person name="Roy C."/>
        </authorList>
    </citation>
    <scope>NUCLEOTIDE SEQUENCE [LARGE SCALE GENOMIC DNA]</scope>
    <source>
        <strain evidence="1 2">SST</strain>
    </source>
</reference>
<evidence type="ECO:0000313" key="2">
    <source>
        <dbReference type="Proteomes" id="UP000256679"/>
    </source>
</evidence>
<name>A0A3D8P999_9RHOB</name>
<protein>
    <submittedName>
        <fullName evidence="1">Uncharacterized protein</fullName>
    </submittedName>
</protein>
<sequence>MLLLMKVLLGRYVRGLGFGGGIEGPQQIGREAKGCAGREGDCRRLLAILPDVKDRAGADGD</sequence>
<proteinExistence type="predicted"/>
<accession>A0A3D8P999</accession>
<comment type="caution">
    <text evidence="1">The sequence shown here is derived from an EMBL/GenBank/DDBJ whole genome shotgun (WGS) entry which is preliminary data.</text>
</comment>
<keyword evidence="2" id="KW-1185">Reference proteome</keyword>
<dbReference type="EMBL" id="QFCQ01000075">
    <property type="protein sequence ID" value="RDW12646.1"/>
    <property type="molecule type" value="Genomic_DNA"/>
</dbReference>
<organism evidence="1 2">
    <name type="scientific">Paracoccus thiocyanatus</name>
    <dbReference type="NCBI Taxonomy" id="34006"/>
    <lineage>
        <taxon>Bacteria</taxon>
        <taxon>Pseudomonadati</taxon>
        <taxon>Pseudomonadota</taxon>
        <taxon>Alphaproteobacteria</taxon>
        <taxon>Rhodobacterales</taxon>
        <taxon>Paracoccaceae</taxon>
        <taxon>Paracoccus</taxon>
    </lineage>
</organism>